<dbReference type="Gene3D" id="1.10.357.10">
    <property type="entry name" value="Tetracycline Repressor, domain 2"/>
    <property type="match status" value="1"/>
</dbReference>
<feature type="region of interest" description="Disordered" evidence="5">
    <location>
        <begin position="1"/>
        <end position="21"/>
    </location>
</feature>
<dbReference type="Proteomes" id="UP000595636">
    <property type="component" value="Plasmid unnamed1"/>
</dbReference>
<dbReference type="AlphaFoldDB" id="A0A7T7RI77"/>
<evidence type="ECO:0000256" key="2">
    <source>
        <dbReference type="ARBA" id="ARBA00023125"/>
    </source>
</evidence>
<evidence type="ECO:0000256" key="4">
    <source>
        <dbReference type="PROSITE-ProRule" id="PRU00335"/>
    </source>
</evidence>
<dbReference type="PANTHER" id="PTHR30055">
    <property type="entry name" value="HTH-TYPE TRANSCRIPTIONAL REGULATOR RUTR"/>
    <property type="match status" value="1"/>
</dbReference>
<reference evidence="7 8" key="1">
    <citation type="submission" date="2020-12" db="EMBL/GenBank/DDBJ databases">
        <title>A novel species.</title>
        <authorList>
            <person name="Li K."/>
        </authorList>
    </citation>
    <scope>NUCLEOTIDE SEQUENCE [LARGE SCALE GENOMIC DNA]</scope>
    <source>
        <strain evidence="7 8">ZYC-3</strain>
        <plasmid evidence="7 8">unnamed1</plasmid>
    </source>
</reference>
<gene>
    <name evidence="7" type="ORF">JEQ17_49370</name>
</gene>
<dbReference type="InterPro" id="IPR009057">
    <property type="entry name" value="Homeodomain-like_sf"/>
</dbReference>
<accession>A0A7T7RI77</accession>
<evidence type="ECO:0000259" key="6">
    <source>
        <dbReference type="PROSITE" id="PS50977"/>
    </source>
</evidence>
<feature type="DNA-binding region" description="H-T-H motif" evidence="4">
    <location>
        <begin position="43"/>
        <end position="62"/>
    </location>
</feature>
<dbReference type="InterPro" id="IPR011075">
    <property type="entry name" value="TetR_C"/>
</dbReference>
<evidence type="ECO:0000256" key="3">
    <source>
        <dbReference type="ARBA" id="ARBA00023163"/>
    </source>
</evidence>
<keyword evidence="7" id="KW-0614">Plasmid</keyword>
<keyword evidence="2 4" id="KW-0238">DNA-binding</keyword>
<organism evidence="7 8">
    <name type="scientific">Streptomyces liliifuscus</name>
    <dbReference type="NCBI Taxonomy" id="2797636"/>
    <lineage>
        <taxon>Bacteria</taxon>
        <taxon>Bacillati</taxon>
        <taxon>Actinomycetota</taxon>
        <taxon>Actinomycetes</taxon>
        <taxon>Kitasatosporales</taxon>
        <taxon>Streptomycetaceae</taxon>
        <taxon>Streptomyces</taxon>
    </lineage>
</organism>
<evidence type="ECO:0000313" key="7">
    <source>
        <dbReference type="EMBL" id="QQM47566.1"/>
    </source>
</evidence>
<sequence length="208" mass="22011">MPTRVVTRTPDRRVPSQRGLQTRQKLMDATIQLLATRPYRDIKVMDIAQAVGTSPATFYQYFPDIEGVVLEASGLLAKETKAALKDFKDGSWSSDGLPGAARMVDAVLDGWSGRLPVVRVLTAVAAEGEPRFVKAYAAATRPIARALTAATQSTTPDGAGKELVHALVSGLTAAAGHESAGSVQGLTKYQRRQGLARLVHAAVASTTA</sequence>
<dbReference type="InterPro" id="IPR001647">
    <property type="entry name" value="HTH_TetR"/>
</dbReference>
<dbReference type="RefSeq" id="WP_024126699.1">
    <property type="nucleotide sequence ID" value="NZ_CP066832.1"/>
</dbReference>
<dbReference type="GO" id="GO:0003700">
    <property type="term" value="F:DNA-binding transcription factor activity"/>
    <property type="evidence" value="ECO:0007669"/>
    <property type="project" value="TreeGrafter"/>
</dbReference>
<feature type="domain" description="HTH tetR-type" evidence="6">
    <location>
        <begin position="20"/>
        <end position="80"/>
    </location>
</feature>
<dbReference type="InterPro" id="IPR050109">
    <property type="entry name" value="HTH-type_TetR-like_transc_reg"/>
</dbReference>
<dbReference type="PROSITE" id="PS50977">
    <property type="entry name" value="HTH_TETR_2"/>
    <property type="match status" value="1"/>
</dbReference>
<dbReference type="GO" id="GO:0000976">
    <property type="term" value="F:transcription cis-regulatory region binding"/>
    <property type="evidence" value="ECO:0007669"/>
    <property type="project" value="TreeGrafter"/>
</dbReference>
<proteinExistence type="predicted"/>
<evidence type="ECO:0000256" key="5">
    <source>
        <dbReference type="SAM" id="MobiDB-lite"/>
    </source>
</evidence>
<dbReference type="Pfam" id="PF19352">
    <property type="entry name" value="TetR_C_38"/>
    <property type="match status" value="1"/>
</dbReference>
<evidence type="ECO:0000256" key="1">
    <source>
        <dbReference type="ARBA" id="ARBA00023015"/>
    </source>
</evidence>
<name>A0A7T7RI77_9ACTN</name>
<dbReference type="Pfam" id="PF00440">
    <property type="entry name" value="TetR_N"/>
    <property type="match status" value="1"/>
</dbReference>
<keyword evidence="1" id="KW-0805">Transcription regulation</keyword>
<keyword evidence="3" id="KW-0804">Transcription</keyword>
<evidence type="ECO:0000313" key="8">
    <source>
        <dbReference type="Proteomes" id="UP000595636"/>
    </source>
</evidence>
<dbReference type="SUPFAM" id="SSF46689">
    <property type="entry name" value="Homeodomain-like"/>
    <property type="match status" value="1"/>
</dbReference>
<keyword evidence="8" id="KW-1185">Reference proteome</keyword>
<dbReference type="EMBL" id="CP066832">
    <property type="protein sequence ID" value="QQM47566.1"/>
    <property type="molecule type" value="Genomic_DNA"/>
</dbReference>
<dbReference type="KEGG" id="slf:JEQ17_49370"/>
<dbReference type="PANTHER" id="PTHR30055:SF234">
    <property type="entry name" value="HTH-TYPE TRANSCRIPTIONAL REGULATOR BETI"/>
    <property type="match status" value="1"/>
</dbReference>
<geneLocation type="plasmid" evidence="7 8">
    <name>unnamed1</name>
</geneLocation>
<protein>
    <submittedName>
        <fullName evidence="7">TetR/AcrR family transcriptional regulator</fullName>
    </submittedName>
</protein>